<accession>X0TPR7</accession>
<sequence length="271" mass="30462">MAGMAEDEYKKAVQRWRNLLEEATNYNDEITAQSASRARREVKQAKARLSELDKQLTKGDILKNQYDVLYRLAEKQIDVLKGQNQVLGRIKQELKLTVTSLKDFLQSTAVQFNYAQMMAKEYKNISREMGVSSIMSEYVTQNFKDASGEVLMMGGELTDITKMMTTFAEDSGRIRMLDKEDLEIIEAIALGTNMTAGEAASMAQQFDLMGLSTEKMNESLASVFKESQSIGLNSNKVIKVLQKNMGTLQSYSFSSGVRGMTEMAKQAVKMR</sequence>
<comment type="caution">
    <text evidence="2">The sequence shown here is derived from an EMBL/GenBank/DDBJ whole genome shotgun (WGS) entry which is preliminary data.</text>
</comment>
<evidence type="ECO:0008006" key="3">
    <source>
        <dbReference type="Google" id="ProtNLM"/>
    </source>
</evidence>
<feature type="non-terminal residue" evidence="2">
    <location>
        <position position="271"/>
    </location>
</feature>
<gene>
    <name evidence="2" type="ORF">S01H1_26191</name>
</gene>
<name>X0TPR7_9ZZZZ</name>
<reference evidence="2" key="1">
    <citation type="journal article" date="2014" name="Front. Microbiol.">
        <title>High frequency of phylogenetically diverse reductive dehalogenase-homologous genes in deep subseafloor sedimentary metagenomes.</title>
        <authorList>
            <person name="Kawai M."/>
            <person name="Futagami T."/>
            <person name="Toyoda A."/>
            <person name="Takaki Y."/>
            <person name="Nishi S."/>
            <person name="Hori S."/>
            <person name="Arai W."/>
            <person name="Tsubouchi T."/>
            <person name="Morono Y."/>
            <person name="Uchiyama I."/>
            <person name="Ito T."/>
            <person name="Fujiyama A."/>
            <person name="Inagaki F."/>
            <person name="Takami H."/>
        </authorList>
    </citation>
    <scope>NUCLEOTIDE SEQUENCE</scope>
    <source>
        <strain evidence="2">Expedition CK06-06</strain>
    </source>
</reference>
<dbReference type="AlphaFoldDB" id="X0TPR7"/>
<feature type="coiled-coil region" evidence="1">
    <location>
        <begin position="13"/>
        <end position="55"/>
    </location>
</feature>
<dbReference type="EMBL" id="BARS01015866">
    <property type="protein sequence ID" value="GAF95249.1"/>
    <property type="molecule type" value="Genomic_DNA"/>
</dbReference>
<keyword evidence="1" id="KW-0175">Coiled coil</keyword>
<protein>
    <recommendedName>
        <fullName evidence="3">Phage tail tape measure protein domain-containing protein</fullName>
    </recommendedName>
</protein>
<organism evidence="2">
    <name type="scientific">marine sediment metagenome</name>
    <dbReference type="NCBI Taxonomy" id="412755"/>
    <lineage>
        <taxon>unclassified sequences</taxon>
        <taxon>metagenomes</taxon>
        <taxon>ecological metagenomes</taxon>
    </lineage>
</organism>
<evidence type="ECO:0000256" key="1">
    <source>
        <dbReference type="SAM" id="Coils"/>
    </source>
</evidence>
<proteinExistence type="predicted"/>
<evidence type="ECO:0000313" key="2">
    <source>
        <dbReference type="EMBL" id="GAF95249.1"/>
    </source>
</evidence>